<evidence type="ECO:0000256" key="1">
    <source>
        <dbReference type="ARBA" id="ARBA00022737"/>
    </source>
</evidence>
<dbReference type="EMBL" id="JAFIMR010000001">
    <property type="protein sequence ID" value="KAI1881711.1"/>
    <property type="molecule type" value="Genomic_DNA"/>
</dbReference>
<feature type="compositionally biased region" description="Basic and acidic residues" evidence="3">
    <location>
        <begin position="388"/>
        <end position="399"/>
    </location>
</feature>
<organism evidence="6 7">
    <name type="scientific">Neoarthrinium moseri</name>
    <dbReference type="NCBI Taxonomy" id="1658444"/>
    <lineage>
        <taxon>Eukaryota</taxon>
        <taxon>Fungi</taxon>
        <taxon>Dikarya</taxon>
        <taxon>Ascomycota</taxon>
        <taxon>Pezizomycotina</taxon>
        <taxon>Sordariomycetes</taxon>
        <taxon>Xylariomycetidae</taxon>
        <taxon>Amphisphaeriales</taxon>
        <taxon>Apiosporaceae</taxon>
        <taxon>Neoarthrinium</taxon>
    </lineage>
</organism>
<evidence type="ECO:0008006" key="8">
    <source>
        <dbReference type="Google" id="ProtNLM"/>
    </source>
</evidence>
<dbReference type="Pfam" id="PF24883">
    <property type="entry name" value="NPHP3_N"/>
    <property type="match status" value="1"/>
</dbReference>
<gene>
    <name evidence="6" type="ORF">JX265_000537</name>
</gene>
<proteinExistence type="predicted"/>
<dbReference type="PANTHER" id="PTHR10039">
    <property type="entry name" value="AMELOGENIN"/>
    <property type="match status" value="1"/>
</dbReference>
<name>A0A9P9WYQ6_9PEZI</name>
<keyword evidence="2" id="KW-0175">Coiled coil</keyword>
<evidence type="ECO:0000256" key="2">
    <source>
        <dbReference type="SAM" id="Coils"/>
    </source>
</evidence>
<dbReference type="InterPro" id="IPR056693">
    <property type="entry name" value="DUF7791"/>
</dbReference>
<evidence type="ECO:0000313" key="6">
    <source>
        <dbReference type="EMBL" id="KAI1881711.1"/>
    </source>
</evidence>
<feature type="domain" description="Nephrocystin 3-like N-terminal" evidence="4">
    <location>
        <begin position="404"/>
        <end position="573"/>
    </location>
</feature>
<dbReference type="InterPro" id="IPR027417">
    <property type="entry name" value="P-loop_NTPase"/>
</dbReference>
<feature type="domain" description="DUF7791" evidence="5">
    <location>
        <begin position="704"/>
        <end position="796"/>
    </location>
</feature>
<dbReference type="Pfam" id="PF25053">
    <property type="entry name" value="DUF7791"/>
    <property type="match status" value="1"/>
</dbReference>
<dbReference type="PANTHER" id="PTHR10039:SF5">
    <property type="entry name" value="NACHT DOMAIN-CONTAINING PROTEIN"/>
    <property type="match status" value="1"/>
</dbReference>
<feature type="coiled-coil region" evidence="2">
    <location>
        <begin position="190"/>
        <end position="224"/>
    </location>
</feature>
<reference evidence="6" key="1">
    <citation type="submission" date="2021-03" db="EMBL/GenBank/DDBJ databases">
        <title>Revisited historic fungal species revealed as producer of novel bioactive compounds through whole genome sequencing and comparative genomics.</title>
        <authorList>
            <person name="Vignolle G.A."/>
            <person name="Hochenegger N."/>
            <person name="Mach R.L."/>
            <person name="Mach-Aigner A.R."/>
            <person name="Javad Rahimi M."/>
            <person name="Salim K.A."/>
            <person name="Chan C.M."/>
            <person name="Lim L.B.L."/>
            <person name="Cai F."/>
            <person name="Druzhinina I.S."/>
            <person name="U'Ren J.M."/>
            <person name="Derntl C."/>
        </authorList>
    </citation>
    <scope>NUCLEOTIDE SEQUENCE</scope>
    <source>
        <strain evidence="6">TUCIM 5799</strain>
    </source>
</reference>
<dbReference type="AlphaFoldDB" id="A0A9P9WYQ6"/>
<protein>
    <recommendedName>
        <fullName evidence="8">NACHT domain-containing protein</fullName>
    </recommendedName>
</protein>
<dbReference type="Gene3D" id="3.40.50.300">
    <property type="entry name" value="P-loop containing nucleotide triphosphate hydrolases"/>
    <property type="match status" value="1"/>
</dbReference>
<dbReference type="SUPFAM" id="SSF52540">
    <property type="entry name" value="P-loop containing nucleoside triphosphate hydrolases"/>
    <property type="match status" value="1"/>
</dbReference>
<feature type="compositionally biased region" description="Basic and acidic residues" evidence="3">
    <location>
        <begin position="266"/>
        <end position="286"/>
    </location>
</feature>
<evidence type="ECO:0000313" key="7">
    <source>
        <dbReference type="Proteomes" id="UP000829685"/>
    </source>
</evidence>
<feature type="compositionally biased region" description="Polar residues" evidence="3">
    <location>
        <begin position="352"/>
        <end position="368"/>
    </location>
</feature>
<keyword evidence="7" id="KW-1185">Reference proteome</keyword>
<sequence>MDPISAIGVASSILTFVEFSSKLINGIYEVAGSADGTTEENVHIATVIQDLENVTDAIEVDFKGSSKHEKELVKLANKCAAMSRDLQKILKSIKVKHGNASWQTIKAAWKSVTRKDKIQSLEKRISMYRSELILRLQVLLVDQNSPVKAHLDRISKEGESLKNLTSKRLKETQETLEEVLTQLKAGSDSQLEQNDALAQIRDELKNLKDMSESAVQENSVLERLYFADLYSREDAVADPSEHTFHWILGQALDINSAAETTSIDGDTEKQNDAHVRGDDGHEENKAMEQISDTVGAKDITSDNPQTGLEKHDHDDISMPAINHLAVDEPHSETPNDRALGTSLPESGKIDDTQQFTDGSSQVATATSRPPSPQPASGAGLDNSISIHDSPERAEEESRRGQLSQDFLKFLREDNGTFFISGKAGSGKSTLMKFLGSPENAVVRDSLQLWASDRKLVFVSLFFWSAGSRLQRSLEGFYRSLLSQVLGQCPELAHYLLSTAIPSSPLGNHPFRLSELKQAISELSAMRYLPGYRICFLIDGVDEYEGDVMDHLYLARYLRAWSQHPNVKILCSGRPHAEFLDTFSQSGKTIQIQNFTRHDIYEFAFKTLQEENQLRPGPLKLSNTDLSDLSHVVVDLAEGVFLWACLVVRLLATKMGIYEKEKLLNLVAQTPRQLHKLYEEMLMKADQSGRRKGDKMLMLTLHNPLDKPLNAMTYSWLDELDDPTFPFSMEPYGISQTEIQTRLDTVRRELSDLTAGLLEMREYPQRFQRDLEKPKFLFYKYSVEPFHRTVKDFLVQDWFGGETHTAAMQPITREVYFKLTLAELKATVSMEYWNTSPEDLEPSPCFTHFYNRYIDEFSSLAGSSRGPRGTEKTTQVNDNLIEQFEQVIQAYQSLLDRNGQGHFPALPTAGHVSLGDDHHRLFSSTIGPSLVHLACHEEHPGYALRQVDICRHISEVDSADRSLLLTAFYESHVDVACKAIDKGASLNAQVNVRLYHPGEDAESGEKYRKTIQSVSLWLVMLRVLMLRICYLNAPFNYGGWGRPVDRMAAILAYALRHGDKVDTDIVVLLAIDADTRPTTPGSEISNGAIAADEAIPPPSRSNTGTSAREGIQTANESKNIHYIDLEQVIDLWVVGNDENDEEDGTADINFLRDHLVASMQGYWRSNLVKLWRGVPEWMSTRKNTSSSLAGEARRNYPRADVNQYRNDWILHGVVSSTESFVGDFWVALA</sequence>
<keyword evidence="1" id="KW-0677">Repeat</keyword>
<feature type="region of interest" description="Disordered" evidence="3">
    <location>
        <begin position="327"/>
        <end position="400"/>
    </location>
</feature>
<dbReference type="InterPro" id="IPR056884">
    <property type="entry name" value="NPHP3-like_N"/>
</dbReference>
<accession>A0A9P9WYQ6</accession>
<feature type="region of interest" description="Disordered" evidence="3">
    <location>
        <begin position="261"/>
        <end position="313"/>
    </location>
</feature>
<evidence type="ECO:0000259" key="5">
    <source>
        <dbReference type="Pfam" id="PF25053"/>
    </source>
</evidence>
<comment type="caution">
    <text evidence="6">The sequence shown here is derived from an EMBL/GenBank/DDBJ whole genome shotgun (WGS) entry which is preliminary data.</text>
</comment>
<evidence type="ECO:0000259" key="4">
    <source>
        <dbReference type="Pfam" id="PF24883"/>
    </source>
</evidence>
<dbReference type="Proteomes" id="UP000829685">
    <property type="component" value="Unassembled WGS sequence"/>
</dbReference>
<evidence type="ECO:0000256" key="3">
    <source>
        <dbReference type="SAM" id="MobiDB-lite"/>
    </source>
</evidence>